<evidence type="ECO:0000313" key="1">
    <source>
        <dbReference type="EMBL" id="KAL1492305.1"/>
    </source>
</evidence>
<name>A0ABD1ECM8_HYPHA</name>
<dbReference type="Proteomes" id="UP001566132">
    <property type="component" value="Unassembled WGS sequence"/>
</dbReference>
<dbReference type="AlphaFoldDB" id="A0ABD1ECM8"/>
<evidence type="ECO:0000313" key="2">
    <source>
        <dbReference type="Proteomes" id="UP001566132"/>
    </source>
</evidence>
<dbReference type="EMBL" id="JBDJPC010000009">
    <property type="protein sequence ID" value="KAL1492305.1"/>
    <property type="molecule type" value="Genomic_DNA"/>
</dbReference>
<comment type="caution">
    <text evidence="1">The sequence shown here is derived from an EMBL/GenBank/DDBJ whole genome shotgun (WGS) entry which is preliminary data.</text>
</comment>
<gene>
    <name evidence="1" type="ORF">ABEB36_012778</name>
</gene>
<accession>A0ABD1ECM8</accession>
<reference evidence="1 2" key="1">
    <citation type="submission" date="2024-05" db="EMBL/GenBank/DDBJ databases">
        <title>Genetic variation in Jamaican populations of the coffee berry borer (Hypothenemus hampei).</title>
        <authorList>
            <person name="Errbii M."/>
            <person name="Myrie A."/>
        </authorList>
    </citation>
    <scope>NUCLEOTIDE SEQUENCE [LARGE SCALE GENOMIC DNA]</scope>
    <source>
        <strain evidence="1">JA-Hopewell-2020-01-JO</strain>
        <tissue evidence="1">Whole body</tissue>
    </source>
</reference>
<sequence length="146" mass="16661">MESLEERCESKIQTLDDLMNISPKCLGGIAKAEGHLEKIRRDRKTICNGLDQGLLDGRQIPFSTMDRNSFCAAISLAGSKRLARAKMGGPVVYGRVMSRNFLRISWDGFVKLIEFNCSVVQRMDLTEQENWVWESISRWFAKSTRI</sequence>
<proteinExistence type="predicted"/>
<organism evidence="1 2">
    <name type="scientific">Hypothenemus hampei</name>
    <name type="common">Coffee berry borer</name>
    <dbReference type="NCBI Taxonomy" id="57062"/>
    <lineage>
        <taxon>Eukaryota</taxon>
        <taxon>Metazoa</taxon>
        <taxon>Ecdysozoa</taxon>
        <taxon>Arthropoda</taxon>
        <taxon>Hexapoda</taxon>
        <taxon>Insecta</taxon>
        <taxon>Pterygota</taxon>
        <taxon>Neoptera</taxon>
        <taxon>Endopterygota</taxon>
        <taxon>Coleoptera</taxon>
        <taxon>Polyphaga</taxon>
        <taxon>Cucujiformia</taxon>
        <taxon>Curculionidae</taxon>
        <taxon>Scolytinae</taxon>
        <taxon>Hypothenemus</taxon>
    </lineage>
</organism>
<protein>
    <submittedName>
        <fullName evidence="1">Uncharacterized protein</fullName>
    </submittedName>
</protein>
<keyword evidence="2" id="KW-1185">Reference proteome</keyword>